<dbReference type="InterPro" id="IPR023582">
    <property type="entry name" value="Impact"/>
</dbReference>
<evidence type="ECO:0000313" key="4">
    <source>
        <dbReference type="EMBL" id="MST74962.1"/>
    </source>
</evidence>
<evidence type="ECO:0000256" key="1">
    <source>
        <dbReference type="ARBA" id="ARBA00007665"/>
    </source>
</evidence>
<dbReference type="InterPro" id="IPR020568">
    <property type="entry name" value="Ribosomal_Su5_D2-typ_SF"/>
</dbReference>
<organism evidence="4 5">
    <name type="scientific">Roseburia porci</name>
    <dbReference type="NCBI Taxonomy" id="2605790"/>
    <lineage>
        <taxon>Bacteria</taxon>
        <taxon>Bacillati</taxon>
        <taxon>Bacillota</taxon>
        <taxon>Clostridia</taxon>
        <taxon>Lachnospirales</taxon>
        <taxon>Lachnospiraceae</taxon>
        <taxon>Roseburia</taxon>
    </lineage>
</organism>
<dbReference type="InterPro" id="IPR036956">
    <property type="entry name" value="Impact_N_sf"/>
</dbReference>
<comment type="similarity">
    <text evidence="1">Belongs to the IMPACT family.</text>
</comment>
<dbReference type="Gene3D" id="3.30.70.240">
    <property type="match status" value="1"/>
</dbReference>
<protein>
    <submittedName>
        <fullName evidence="4">YigZ family protein</fullName>
    </submittedName>
</protein>
<feature type="domain" description="UPF0029" evidence="3">
    <location>
        <begin position="158"/>
        <end position="210"/>
    </location>
</feature>
<dbReference type="PROSITE" id="PS00910">
    <property type="entry name" value="UPF0029"/>
    <property type="match status" value="1"/>
</dbReference>
<dbReference type="InterPro" id="IPR015796">
    <property type="entry name" value="Impact_YigZ-like"/>
</dbReference>
<dbReference type="InterPro" id="IPR001498">
    <property type="entry name" value="Impact_N"/>
</dbReference>
<evidence type="ECO:0000259" key="3">
    <source>
        <dbReference type="Pfam" id="PF09186"/>
    </source>
</evidence>
<dbReference type="PANTHER" id="PTHR16301">
    <property type="entry name" value="IMPACT-RELATED"/>
    <property type="match status" value="1"/>
</dbReference>
<name>A0A6L5YSM7_9FIRM</name>
<dbReference type="RefSeq" id="WP_154429930.1">
    <property type="nucleotide sequence ID" value="NZ_VUNI01000012.1"/>
</dbReference>
<dbReference type="GO" id="GO:0005737">
    <property type="term" value="C:cytoplasm"/>
    <property type="evidence" value="ECO:0007669"/>
    <property type="project" value="TreeGrafter"/>
</dbReference>
<proteinExistence type="inferred from homology"/>
<dbReference type="SUPFAM" id="SSF54980">
    <property type="entry name" value="EF-G C-terminal domain-like"/>
    <property type="match status" value="1"/>
</dbReference>
<dbReference type="NCBIfam" id="TIGR00257">
    <property type="entry name" value="IMPACT_YIGZ"/>
    <property type="match status" value="1"/>
</dbReference>
<reference evidence="4 5" key="1">
    <citation type="submission" date="2019-08" db="EMBL/GenBank/DDBJ databases">
        <title>In-depth cultivation of the pig gut microbiome towards novel bacterial diversity and tailored functional studies.</title>
        <authorList>
            <person name="Wylensek D."/>
            <person name="Hitch T.C.A."/>
            <person name="Clavel T."/>
        </authorList>
    </citation>
    <scope>NUCLEOTIDE SEQUENCE [LARGE SCALE GENOMIC DNA]</scope>
    <source>
        <strain evidence="4 5">MUC/MUC-530-WT-4D</strain>
    </source>
</reference>
<dbReference type="Proteomes" id="UP000474024">
    <property type="component" value="Unassembled WGS sequence"/>
</dbReference>
<dbReference type="Pfam" id="PF01205">
    <property type="entry name" value="Impact_N"/>
    <property type="match status" value="1"/>
</dbReference>
<dbReference type="EMBL" id="VUNI01000012">
    <property type="protein sequence ID" value="MST74962.1"/>
    <property type="molecule type" value="Genomic_DNA"/>
</dbReference>
<sequence>MAKNSSEKAKPVQESLQEGYKIVYKGGEGEIVEKKSRFIATVRPVETEEEAVAFINEMKKKYWDARHNCSAFVLGERQEITRCSDDGEPAQTAGRPMLDVLLKEGIHNAAVVVTRYFGGVLLGTGGLVRAYQKATQEGLAASQIIEKKAGILLEVGTDYNGIGKLQYLFGQENIHIVNSEYGADVMMQVLVPIEKKADLEKKITEQTSGNARISWGDEIEFAIVEKNVKIFTKSC</sequence>
<dbReference type="InterPro" id="IPR020569">
    <property type="entry name" value="UPF0029_Impact_CS"/>
</dbReference>
<gene>
    <name evidence="4" type="ORF">FYJ75_07955</name>
</gene>
<dbReference type="Gene3D" id="3.30.230.30">
    <property type="entry name" value="Impact, N-terminal domain"/>
    <property type="match status" value="1"/>
</dbReference>
<dbReference type="InterPro" id="IPR015269">
    <property type="entry name" value="UPF0029_Impact_C"/>
</dbReference>
<keyword evidence="5" id="KW-1185">Reference proteome</keyword>
<dbReference type="GO" id="GO:0006446">
    <property type="term" value="P:regulation of translational initiation"/>
    <property type="evidence" value="ECO:0007669"/>
    <property type="project" value="TreeGrafter"/>
</dbReference>
<comment type="caution">
    <text evidence="4">The sequence shown here is derived from an EMBL/GenBank/DDBJ whole genome shotgun (WGS) entry which is preliminary data.</text>
</comment>
<accession>A0A6L5YSM7</accession>
<dbReference type="InterPro" id="IPR035647">
    <property type="entry name" value="EFG_III/V"/>
</dbReference>
<evidence type="ECO:0000259" key="2">
    <source>
        <dbReference type="Pfam" id="PF01205"/>
    </source>
</evidence>
<evidence type="ECO:0000313" key="5">
    <source>
        <dbReference type="Proteomes" id="UP000474024"/>
    </source>
</evidence>
<dbReference type="PANTHER" id="PTHR16301:SF20">
    <property type="entry name" value="IMPACT FAMILY MEMBER YIGZ"/>
    <property type="match status" value="1"/>
</dbReference>
<dbReference type="AlphaFoldDB" id="A0A6L5YSM7"/>
<dbReference type="SUPFAM" id="SSF54211">
    <property type="entry name" value="Ribosomal protein S5 domain 2-like"/>
    <property type="match status" value="1"/>
</dbReference>
<feature type="domain" description="Impact N-terminal" evidence="2">
    <location>
        <begin position="34"/>
        <end position="138"/>
    </location>
</feature>
<dbReference type="Pfam" id="PF09186">
    <property type="entry name" value="DUF1949"/>
    <property type="match status" value="1"/>
</dbReference>